<dbReference type="AlphaFoldDB" id="A0A1A9Z3X5"/>
<keyword evidence="1" id="KW-1133">Transmembrane helix</keyword>
<evidence type="ECO:0000313" key="3">
    <source>
        <dbReference type="Proteomes" id="UP000092445"/>
    </source>
</evidence>
<evidence type="ECO:0000313" key="2">
    <source>
        <dbReference type="EnsemblMetazoa" id="GPAI003088-PA"/>
    </source>
</evidence>
<evidence type="ECO:0000256" key="1">
    <source>
        <dbReference type="SAM" id="Phobius"/>
    </source>
</evidence>
<name>A0A1A9Z3X5_GLOPL</name>
<proteinExistence type="predicted"/>
<dbReference type="Proteomes" id="UP000092445">
    <property type="component" value="Unassembled WGS sequence"/>
</dbReference>
<reference evidence="3" key="1">
    <citation type="submission" date="2014-03" db="EMBL/GenBank/DDBJ databases">
        <authorList>
            <person name="Aksoy S."/>
            <person name="Warren W."/>
            <person name="Wilson R.K."/>
        </authorList>
    </citation>
    <scope>NUCLEOTIDE SEQUENCE [LARGE SCALE GENOMIC DNA]</scope>
    <source>
        <strain evidence="3">IAEA</strain>
    </source>
</reference>
<feature type="transmembrane region" description="Helical" evidence="1">
    <location>
        <begin position="144"/>
        <end position="164"/>
    </location>
</feature>
<reference evidence="2" key="2">
    <citation type="submission" date="2020-05" db="UniProtKB">
        <authorList>
            <consortium name="EnsemblMetazoa"/>
        </authorList>
    </citation>
    <scope>IDENTIFICATION</scope>
    <source>
        <strain evidence="2">IAEA</strain>
    </source>
</reference>
<keyword evidence="1" id="KW-0812">Transmembrane</keyword>
<sequence>MTDAGFGGTKKVSTSATLGIISFSFGIMFLATFCMINNADCVDSHVAPGDCSSKNICLKQAPEPIIYATSFIRSETFRRKSLKLSFSCSKPFGSDSICAKRYKAPISLTCMHMQRYSITFGAAASNCKCTASRRFAPKRKYRESISSGINAFTAIFLFSGIGIVKKRTYPHMVGATSIII</sequence>
<keyword evidence="1" id="KW-0472">Membrane</keyword>
<keyword evidence="3" id="KW-1185">Reference proteome</keyword>
<accession>A0A1A9Z3X5</accession>
<dbReference type="EnsemblMetazoa" id="GPAI003088-RA">
    <property type="protein sequence ID" value="GPAI003088-PA"/>
    <property type="gene ID" value="GPAI003088"/>
</dbReference>
<dbReference type="VEuPathDB" id="VectorBase:GPAI003088"/>
<feature type="transmembrane region" description="Helical" evidence="1">
    <location>
        <begin position="16"/>
        <end position="36"/>
    </location>
</feature>
<protein>
    <submittedName>
        <fullName evidence="2">Uncharacterized protein</fullName>
    </submittedName>
</protein>
<organism evidence="2 3">
    <name type="scientific">Glossina pallidipes</name>
    <name type="common">Tsetse fly</name>
    <dbReference type="NCBI Taxonomy" id="7398"/>
    <lineage>
        <taxon>Eukaryota</taxon>
        <taxon>Metazoa</taxon>
        <taxon>Ecdysozoa</taxon>
        <taxon>Arthropoda</taxon>
        <taxon>Hexapoda</taxon>
        <taxon>Insecta</taxon>
        <taxon>Pterygota</taxon>
        <taxon>Neoptera</taxon>
        <taxon>Endopterygota</taxon>
        <taxon>Diptera</taxon>
        <taxon>Brachycera</taxon>
        <taxon>Muscomorpha</taxon>
        <taxon>Hippoboscoidea</taxon>
        <taxon>Glossinidae</taxon>
        <taxon>Glossina</taxon>
    </lineage>
</organism>